<keyword evidence="2" id="KW-0732">Signal</keyword>
<dbReference type="InterPro" id="IPR023210">
    <property type="entry name" value="NADP_OxRdtase_dom"/>
</dbReference>
<reference evidence="4" key="1">
    <citation type="journal article" date="2020" name="Stud. Mycol.">
        <title>101 Dothideomycetes genomes: a test case for predicting lifestyles and emergence of pathogens.</title>
        <authorList>
            <person name="Haridas S."/>
            <person name="Albert R."/>
            <person name="Binder M."/>
            <person name="Bloem J."/>
            <person name="Labutti K."/>
            <person name="Salamov A."/>
            <person name="Andreopoulos B."/>
            <person name="Baker S."/>
            <person name="Barry K."/>
            <person name="Bills G."/>
            <person name="Bluhm B."/>
            <person name="Cannon C."/>
            <person name="Castanera R."/>
            <person name="Culley D."/>
            <person name="Daum C."/>
            <person name="Ezra D."/>
            <person name="Gonzalez J."/>
            <person name="Henrissat B."/>
            <person name="Kuo A."/>
            <person name="Liang C."/>
            <person name="Lipzen A."/>
            <person name="Lutzoni F."/>
            <person name="Magnuson J."/>
            <person name="Mondo S."/>
            <person name="Nolan M."/>
            <person name="Ohm R."/>
            <person name="Pangilinan J."/>
            <person name="Park H.-J."/>
            <person name="Ramirez L."/>
            <person name="Alfaro M."/>
            <person name="Sun H."/>
            <person name="Tritt A."/>
            <person name="Yoshinaga Y."/>
            <person name="Zwiers L.-H."/>
            <person name="Turgeon B."/>
            <person name="Goodwin S."/>
            <person name="Spatafora J."/>
            <person name="Crous P."/>
            <person name="Grigoriev I."/>
        </authorList>
    </citation>
    <scope>NUCLEOTIDE SEQUENCE</scope>
    <source>
        <strain evidence="4">CBS 122367</strain>
    </source>
</reference>
<organism evidence="4 5">
    <name type="scientific">Lentithecium fluviatile CBS 122367</name>
    <dbReference type="NCBI Taxonomy" id="1168545"/>
    <lineage>
        <taxon>Eukaryota</taxon>
        <taxon>Fungi</taxon>
        <taxon>Dikarya</taxon>
        <taxon>Ascomycota</taxon>
        <taxon>Pezizomycotina</taxon>
        <taxon>Dothideomycetes</taxon>
        <taxon>Pleosporomycetidae</taxon>
        <taxon>Pleosporales</taxon>
        <taxon>Massarineae</taxon>
        <taxon>Lentitheciaceae</taxon>
        <taxon>Lentithecium</taxon>
    </lineage>
</organism>
<dbReference type="PANTHER" id="PTHR43625:SF40">
    <property type="entry name" value="ALDO-KETO REDUCTASE YAKC [NADP(+)]"/>
    <property type="match status" value="1"/>
</dbReference>
<dbReference type="GO" id="GO:0005737">
    <property type="term" value="C:cytoplasm"/>
    <property type="evidence" value="ECO:0007669"/>
    <property type="project" value="TreeGrafter"/>
</dbReference>
<dbReference type="InterPro" id="IPR050791">
    <property type="entry name" value="Aldo-Keto_reductase"/>
</dbReference>
<keyword evidence="1" id="KW-0560">Oxidoreductase</keyword>
<dbReference type="SUPFAM" id="SSF51430">
    <property type="entry name" value="NAD(P)-linked oxidoreductase"/>
    <property type="match status" value="1"/>
</dbReference>
<evidence type="ECO:0000256" key="1">
    <source>
        <dbReference type="ARBA" id="ARBA00023002"/>
    </source>
</evidence>
<dbReference type="InterPro" id="IPR036812">
    <property type="entry name" value="NAD(P)_OxRdtase_dom_sf"/>
</dbReference>
<dbReference type="AlphaFoldDB" id="A0A6G1ILC2"/>
<dbReference type="Proteomes" id="UP000799291">
    <property type="component" value="Unassembled WGS sequence"/>
</dbReference>
<keyword evidence="5" id="KW-1185">Reference proteome</keyword>
<accession>A0A6G1ILC2</accession>
<dbReference type="Gene3D" id="3.20.20.100">
    <property type="entry name" value="NADP-dependent oxidoreductase domain"/>
    <property type="match status" value="1"/>
</dbReference>
<proteinExistence type="predicted"/>
<evidence type="ECO:0000259" key="3">
    <source>
        <dbReference type="Pfam" id="PF00248"/>
    </source>
</evidence>
<feature type="chain" id="PRO_5026200022" evidence="2">
    <location>
        <begin position="24"/>
        <end position="230"/>
    </location>
</feature>
<protein>
    <submittedName>
        <fullName evidence="4">Aldo/keto reductase</fullName>
    </submittedName>
</protein>
<name>A0A6G1ILC2_9PLEO</name>
<dbReference type="PANTHER" id="PTHR43625">
    <property type="entry name" value="AFLATOXIN B1 ALDEHYDE REDUCTASE"/>
    <property type="match status" value="1"/>
</dbReference>
<feature type="domain" description="NADP-dependent oxidoreductase" evidence="3">
    <location>
        <begin position="38"/>
        <end position="202"/>
    </location>
</feature>
<sequence length="230" mass="25313">MASNHGLLILIKVLGLDVGIADGFAPRCPVHYDAIIFVSNCSLEGKIKRIGLCKVPSTALRRAVKIAPVAAVQVEYSPFVREIENSASQNLLATCRKLGIAIVCYCPLGRCLLTGNITSHDSFAADGTDLRSTHFPWFTEEKIAANVALVERFKGFAEKKGVSVGGRGFFFSIPGMWKVKYLEDNWGGKDVVLGKEEVAEIRMFVEENEVNGYRSVEMAKSFAYVDTREE</sequence>
<evidence type="ECO:0000313" key="5">
    <source>
        <dbReference type="Proteomes" id="UP000799291"/>
    </source>
</evidence>
<dbReference type="GO" id="GO:0016491">
    <property type="term" value="F:oxidoreductase activity"/>
    <property type="evidence" value="ECO:0007669"/>
    <property type="project" value="UniProtKB-KW"/>
</dbReference>
<feature type="signal peptide" evidence="2">
    <location>
        <begin position="1"/>
        <end position="23"/>
    </location>
</feature>
<dbReference type="OrthoDB" id="37537at2759"/>
<dbReference type="EMBL" id="MU005606">
    <property type="protein sequence ID" value="KAF2679044.1"/>
    <property type="molecule type" value="Genomic_DNA"/>
</dbReference>
<evidence type="ECO:0000256" key="2">
    <source>
        <dbReference type="SAM" id="SignalP"/>
    </source>
</evidence>
<gene>
    <name evidence="4" type="ORF">K458DRAFT_394192</name>
</gene>
<evidence type="ECO:0000313" key="4">
    <source>
        <dbReference type="EMBL" id="KAF2679044.1"/>
    </source>
</evidence>
<dbReference type="Pfam" id="PF00248">
    <property type="entry name" value="Aldo_ket_red"/>
    <property type="match status" value="1"/>
</dbReference>